<evidence type="ECO:0000256" key="9">
    <source>
        <dbReference type="SAM" id="Phobius"/>
    </source>
</evidence>
<name>A0A6N9NPK3_9FLAO</name>
<keyword evidence="13" id="KW-1185">Reference proteome</keyword>
<dbReference type="Pfam" id="PF01595">
    <property type="entry name" value="CNNM"/>
    <property type="match status" value="1"/>
</dbReference>
<dbReference type="PROSITE" id="PS51371">
    <property type="entry name" value="CBS"/>
    <property type="match status" value="2"/>
</dbReference>
<evidence type="ECO:0000256" key="7">
    <source>
        <dbReference type="PROSITE-ProRule" id="PRU00703"/>
    </source>
</evidence>
<feature type="transmembrane region" description="Helical" evidence="9">
    <location>
        <begin position="58"/>
        <end position="80"/>
    </location>
</feature>
<dbReference type="SMART" id="SM00116">
    <property type="entry name" value="CBS"/>
    <property type="match status" value="2"/>
</dbReference>
<organism evidence="12 13">
    <name type="scientific">Acidiluteibacter ferrifornacis</name>
    <dbReference type="NCBI Taxonomy" id="2692424"/>
    <lineage>
        <taxon>Bacteria</taxon>
        <taxon>Pseudomonadati</taxon>
        <taxon>Bacteroidota</taxon>
        <taxon>Flavobacteriia</taxon>
        <taxon>Flavobacteriales</taxon>
        <taxon>Cryomorphaceae</taxon>
        <taxon>Acidiluteibacter</taxon>
    </lineage>
</organism>
<dbReference type="PANTHER" id="PTHR22777">
    <property type="entry name" value="HEMOLYSIN-RELATED"/>
    <property type="match status" value="1"/>
</dbReference>
<dbReference type="InterPro" id="IPR046342">
    <property type="entry name" value="CBS_dom_sf"/>
</dbReference>
<keyword evidence="6 8" id="KW-0472">Membrane</keyword>
<dbReference type="SUPFAM" id="SSF54631">
    <property type="entry name" value="CBS-domain pair"/>
    <property type="match status" value="1"/>
</dbReference>
<dbReference type="EMBL" id="WWNE01000012">
    <property type="protein sequence ID" value="NBG67047.1"/>
    <property type="molecule type" value="Genomic_DNA"/>
</dbReference>
<keyword evidence="3" id="KW-0677">Repeat</keyword>
<dbReference type="PANTHER" id="PTHR22777:SF4">
    <property type="entry name" value="UPF0053 PROTEIN SLL1254"/>
    <property type="match status" value="1"/>
</dbReference>
<evidence type="ECO:0000259" key="10">
    <source>
        <dbReference type="PROSITE" id="PS51371"/>
    </source>
</evidence>
<keyword evidence="4 8" id="KW-1133">Transmembrane helix</keyword>
<evidence type="ECO:0000313" key="13">
    <source>
        <dbReference type="Proteomes" id="UP000470771"/>
    </source>
</evidence>
<feature type="domain" description="CBS" evidence="10">
    <location>
        <begin position="208"/>
        <end position="268"/>
    </location>
</feature>
<dbReference type="Gene3D" id="3.10.580.10">
    <property type="entry name" value="CBS-domain"/>
    <property type="match status" value="1"/>
</dbReference>
<protein>
    <submittedName>
        <fullName evidence="12">DUF21 domain-containing protein</fullName>
    </submittedName>
</protein>
<keyword evidence="5 7" id="KW-0129">CBS domain</keyword>
<evidence type="ECO:0000256" key="2">
    <source>
        <dbReference type="ARBA" id="ARBA00022692"/>
    </source>
</evidence>
<reference evidence="12 13" key="1">
    <citation type="submission" date="2019-12" db="EMBL/GenBank/DDBJ databases">
        <authorList>
            <person name="Zhao J."/>
        </authorList>
    </citation>
    <scope>NUCLEOTIDE SEQUENCE [LARGE SCALE GENOMIC DNA]</scope>
    <source>
        <strain evidence="12 13">S-15</strain>
    </source>
</reference>
<dbReference type="AlphaFoldDB" id="A0A6N9NPK3"/>
<dbReference type="GO" id="GO:0005886">
    <property type="term" value="C:plasma membrane"/>
    <property type="evidence" value="ECO:0007669"/>
    <property type="project" value="TreeGrafter"/>
</dbReference>
<feature type="domain" description="CBS" evidence="10">
    <location>
        <begin position="273"/>
        <end position="331"/>
    </location>
</feature>
<evidence type="ECO:0000313" key="12">
    <source>
        <dbReference type="EMBL" id="NBG67047.1"/>
    </source>
</evidence>
<dbReference type="PROSITE" id="PS51846">
    <property type="entry name" value="CNNM"/>
    <property type="match status" value="1"/>
</dbReference>
<evidence type="ECO:0000256" key="4">
    <source>
        <dbReference type="ARBA" id="ARBA00022989"/>
    </source>
</evidence>
<evidence type="ECO:0000256" key="5">
    <source>
        <dbReference type="ARBA" id="ARBA00023122"/>
    </source>
</evidence>
<feature type="transmembrane region" description="Helical" evidence="9">
    <location>
        <begin position="129"/>
        <end position="150"/>
    </location>
</feature>
<gene>
    <name evidence="12" type="ORF">GQN54_13035</name>
</gene>
<dbReference type="CDD" id="cd04590">
    <property type="entry name" value="CBS_pair_CorC_HlyC_assoc"/>
    <property type="match status" value="1"/>
</dbReference>
<evidence type="ECO:0000259" key="11">
    <source>
        <dbReference type="PROSITE" id="PS51846"/>
    </source>
</evidence>
<dbReference type="InterPro" id="IPR002550">
    <property type="entry name" value="CNNM"/>
</dbReference>
<evidence type="ECO:0000256" key="3">
    <source>
        <dbReference type="ARBA" id="ARBA00022737"/>
    </source>
</evidence>
<dbReference type="Proteomes" id="UP000470771">
    <property type="component" value="Unassembled WGS sequence"/>
</dbReference>
<evidence type="ECO:0000256" key="6">
    <source>
        <dbReference type="ARBA" id="ARBA00023136"/>
    </source>
</evidence>
<feature type="transmembrane region" description="Helical" evidence="9">
    <location>
        <begin position="6"/>
        <end position="28"/>
    </location>
</feature>
<dbReference type="InterPro" id="IPR000644">
    <property type="entry name" value="CBS_dom"/>
</dbReference>
<evidence type="ECO:0000256" key="8">
    <source>
        <dbReference type="PROSITE-ProRule" id="PRU01193"/>
    </source>
</evidence>
<feature type="domain" description="CNNM transmembrane" evidence="11">
    <location>
        <begin position="1"/>
        <end position="189"/>
    </location>
</feature>
<dbReference type="RefSeq" id="WP_160633996.1">
    <property type="nucleotide sequence ID" value="NZ_WWNE01000012.1"/>
</dbReference>
<comment type="subcellular location">
    <subcellularLocation>
        <location evidence="1">Membrane</location>
        <topology evidence="1">Multi-pass membrane protein</topology>
    </subcellularLocation>
</comment>
<comment type="caution">
    <text evidence="12">The sequence shown here is derived from an EMBL/GenBank/DDBJ whole genome shotgun (WGS) entry which is preliminary data.</text>
</comment>
<keyword evidence="2 8" id="KW-0812">Transmembrane</keyword>
<dbReference type="Pfam" id="PF00571">
    <property type="entry name" value="CBS"/>
    <property type="match status" value="2"/>
</dbReference>
<proteinExistence type="predicted"/>
<feature type="transmembrane region" description="Helical" evidence="9">
    <location>
        <begin position="92"/>
        <end position="117"/>
    </location>
</feature>
<sequence>MTLLIFFFLLSIGISFLCSILEAVLLSITPSFIRKQEHSNPILFEDLNKFKEDIDRPLSAILTLNTIAHTVGAIGVGAQASQVFGETVIDLYLFSISAETIIAALMTLGILILSEIIPKTIGANNWQKLASFSISTLKVMITILTPLVWISQKITRKLKNEKNKSVLSRSDLAAMARAVSKDGDINHSESSLIRNVLNLPNKSIEDIMTPRTVMFSALASNTIEEVFQSERFKQFSRIPIFDDEKERIIGIVLKNDLLNEIIEGNRDKKVSELKREVKSINENELLGEFFKDVQKNKEHIFIVQDQYGSVTGIVTLEDVLETILGYEILDETDQVADLQTLIKKNESKK</sequence>
<accession>A0A6N9NPK3</accession>
<dbReference type="InterPro" id="IPR044751">
    <property type="entry name" value="Ion_transp-like_CBS"/>
</dbReference>
<evidence type="ECO:0000256" key="1">
    <source>
        <dbReference type="ARBA" id="ARBA00004141"/>
    </source>
</evidence>